<feature type="region of interest" description="Disordered" evidence="1">
    <location>
        <begin position="1"/>
        <end position="122"/>
    </location>
</feature>
<accession>A0AAD4LQH0</accession>
<feature type="compositionally biased region" description="Polar residues" evidence="1">
    <location>
        <begin position="1"/>
        <end position="10"/>
    </location>
</feature>
<evidence type="ECO:0000313" key="2">
    <source>
        <dbReference type="EMBL" id="KAH9000050.1"/>
    </source>
</evidence>
<feature type="compositionally biased region" description="Basic residues" evidence="1">
    <location>
        <begin position="226"/>
        <end position="236"/>
    </location>
</feature>
<feature type="region of interest" description="Disordered" evidence="1">
    <location>
        <begin position="135"/>
        <end position="155"/>
    </location>
</feature>
<name>A0AAD4LQH0_9AGAM</name>
<comment type="caution">
    <text evidence="2">The sequence shown here is derived from an EMBL/GenBank/DDBJ whole genome shotgun (WGS) entry which is preliminary data.</text>
</comment>
<keyword evidence="3" id="KW-1185">Reference proteome</keyword>
<evidence type="ECO:0000313" key="3">
    <source>
        <dbReference type="Proteomes" id="UP001201163"/>
    </source>
</evidence>
<protein>
    <submittedName>
        <fullName evidence="2">Uncharacterized protein</fullName>
    </submittedName>
</protein>
<dbReference type="Proteomes" id="UP001201163">
    <property type="component" value="Unassembled WGS sequence"/>
</dbReference>
<organism evidence="2 3">
    <name type="scientific">Lactarius akahatsu</name>
    <dbReference type="NCBI Taxonomy" id="416441"/>
    <lineage>
        <taxon>Eukaryota</taxon>
        <taxon>Fungi</taxon>
        <taxon>Dikarya</taxon>
        <taxon>Basidiomycota</taxon>
        <taxon>Agaricomycotina</taxon>
        <taxon>Agaricomycetes</taxon>
        <taxon>Russulales</taxon>
        <taxon>Russulaceae</taxon>
        <taxon>Lactarius</taxon>
    </lineage>
</organism>
<dbReference type="EMBL" id="JAKELL010000002">
    <property type="protein sequence ID" value="KAH9000050.1"/>
    <property type="molecule type" value="Genomic_DNA"/>
</dbReference>
<sequence>MTMVTATATGNNDRDSDSNLDSNSSDNNEKSTFEPLASKPSDMGDSSTQAIKSDMPLPPGKKLKGAHKKAVVTRAATKATSCKNKRANKLIADQQVLTQSRLRSPSRRKSNDAYASEEQKVQSSVVNCEDQVPCNAKPTSQGPSHVPAITPSRSKSSIVLPLTSNSTRLSVPSVLTSNINIVSHGSLGLTKVKAKPLDVTLLSEGGLSDADETNGREWEAAVKSPPKGKRRATNNS</sequence>
<proteinExistence type="predicted"/>
<evidence type="ECO:0000256" key="1">
    <source>
        <dbReference type="SAM" id="MobiDB-lite"/>
    </source>
</evidence>
<gene>
    <name evidence="2" type="ORF">EDB92DRAFT_1812495</name>
</gene>
<reference evidence="2" key="1">
    <citation type="submission" date="2022-01" db="EMBL/GenBank/DDBJ databases">
        <title>Comparative genomics reveals a dynamic genome evolution in the ectomycorrhizal milk-cap (Lactarius) mushrooms.</title>
        <authorList>
            <consortium name="DOE Joint Genome Institute"/>
            <person name="Lebreton A."/>
            <person name="Tang N."/>
            <person name="Kuo A."/>
            <person name="LaButti K."/>
            <person name="Drula E."/>
            <person name="Barry K."/>
            <person name="Clum A."/>
            <person name="Lipzen A."/>
            <person name="Mousain D."/>
            <person name="Ng V."/>
            <person name="Wang R."/>
            <person name="Wang X."/>
            <person name="Dai Y."/>
            <person name="Henrissat B."/>
            <person name="Grigoriev I.V."/>
            <person name="Guerin-Laguette A."/>
            <person name="Yu F."/>
            <person name="Martin F.M."/>
        </authorList>
    </citation>
    <scope>NUCLEOTIDE SEQUENCE</scope>
    <source>
        <strain evidence="2">QP</strain>
    </source>
</reference>
<dbReference type="AlphaFoldDB" id="A0AAD4LQH0"/>
<feature type="compositionally biased region" description="Basic residues" evidence="1">
    <location>
        <begin position="61"/>
        <end position="71"/>
    </location>
</feature>
<feature type="region of interest" description="Disordered" evidence="1">
    <location>
        <begin position="205"/>
        <end position="236"/>
    </location>
</feature>